<accession>A0A8U0PFL2</accession>
<dbReference type="KEGG" id="snh:120023625"/>
<dbReference type="Gene3D" id="1.10.238.10">
    <property type="entry name" value="EF-hand"/>
    <property type="match status" value="1"/>
</dbReference>
<reference evidence="8" key="1">
    <citation type="submission" date="2025-08" db="UniProtKB">
        <authorList>
            <consortium name="RefSeq"/>
        </authorList>
    </citation>
    <scope>IDENTIFICATION</scope>
    <source>
        <tissue evidence="8">White muscle</tissue>
    </source>
</reference>
<dbReference type="InterPro" id="IPR018247">
    <property type="entry name" value="EF_Hand_1_Ca_BS"/>
</dbReference>
<evidence type="ECO:0000313" key="8">
    <source>
        <dbReference type="RefSeq" id="XP_038823596.1"/>
    </source>
</evidence>
<dbReference type="Proteomes" id="UP000808372">
    <property type="component" value="Chromosome 28"/>
</dbReference>
<sequence length="247" mass="27321">MRSFFYSSNRPTGASLESGADMLVTGMLSLLLLAHQCVSAPQVPEDQRVQSAGALPPFTLANPFGSGEEDRRLLQSYIKANLKEGHGGPDNTWEQGKHTHTHTHTVTLLMDHLPISCWSEVFFLFSLHDYDRSGHMDGLEMMKLLSEYNSHNAPGEQSAELVAMVDFLLQTQDLNQDGLIAPPELLSPPKLQQPDSNSQGAPEQEGGVDVKEGVNVEEPKQETEQEEEKEAEEQLKEEESRPGDQGQ</sequence>
<dbReference type="InterPro" id="IPR052110">
    <property type="entry name" value="MCFD2-like"/>
</dbReference>
<feature type="compositionally biased region" description="Basic and acidic residues" evidence="5">
    <location>
        <begin position="208"/>
        <end position="223"/>
    </location>
</feature>
<keyword evidence="3" id="KW-0677">Repeat</keyword>
<evidence type="ECO:0000256" key="5">
    <source>
        <dbReference type="SAM" id="MobiDB-lite"/>
    </source>
</evidence>
<dbReference type="PROSITE" id="PS00018">
    <property type="entry name" value="EF_HAND_1"/>
    <property type="match status" value="2"/>
</dbReference>
<feature type="region of interest" description="Disordered" evidence="5">
    <location>
        <begin position="179"/>
        <end position="247"/>
    </location>
</feature>
<dbReference type="GeneID" id="120023625"/>
<dbReference type="AlphaFoldDB" id="A0A8U0PFL2"/>
<keyword evidence="2 6" id="KW-0732">Signal</keyword>
<name>A0A8U0PFL2_SALNM</name>
<evidence type="ECO:0000256" key="2">
    <source>
        <dbReference type="ARBA" id="ARBA00022729"/>
    </source>
</evidence>
<dbReference type="InterPro" id="IPR011992">
    <property type="entry name" value="EF-hand-dom_pair"/>
</dbReference>
<feature type="compositionally biased region" description="Basic and acidic residues" evidence="5">
    <location>
        <begin position="232"/>
        <end position="247"/>
    </location>
</feature>
<evidence type="ECO:0000256" key="4">
    <source>
        <dbReference type="ARBA" id="ARBA00022837"/>
    </source>
</evidence>
<organism evidence="7 8">
    <name type="scientific">Salvelinus namaycush</name>
    <name type="common">Lake trout</name>
    <name type="synonym">Salmo namaycush</name>
    <dbReference type="NCBI Taxonomy" id="8040"/>
    <lineage>
        <taxon>Eukaryota</taxon>
        <taxon>Metazoa</taxon>
        <taxon>Chordata</taxon>
        <taxon>Craniata</taxon>
        <taxon>Vertebrata</taxon>
        <taxon>Euteleostomi</taxon>
        <taxon>Actinopterygii</taxon>
        <taxon>Neopterygii</taxon>
        <taxon>Teleostei</taxon>
        <taxon>Protacanthopterygii</taxon>
        <taxon>Salmoniformes</taxon>
        <taxon>Salmonidae</taxon>
        <taxon>Salmoninae</taxon>
        <taxon>Salvelinus</taxon>
    </lineage>
</organism>
<evidence type="ECO:0000256" key="3">
    <source>
        <dbReference type="ARBA" id="ARBA00022737"/>
    </source>
</evidence>
<dbReference type="RefSeq" id="XP_038823596.1">
    <property type="nucleotide sequence ID" value="XM_038967668.1"/>
</dbReference>
<dbReference type="GO" id="GO:0046872">
    <property type="term" value="F:metal ion binding"/>
    <property type="evidence" value="ECO:0007669"/>
    <property type="project" value="UniProtKB-KW"/>
</dbReference>
<feature type="chain" id="PRO_5035781867" evidence="6">
    <location>
        <begin position="40"/>
        <end position="247"/>
    </location>
</feature>
<proteinExistence type="predicted"/>
<evidence type="ECO:0000256" key="6">
    <source>
        <dbReference type="SAM" id="SignalP"/>
    </source>
</evidence>
<dbReference type="SUPFAM" id="SSF47473">
    <property type="entry name" value="EF-hand"/>
    <property type="match status" value="1"/>
</dbReference>
<gene>
    <name evidence="8" type="primary">LOC120023625</name>
</gene>
<protein>
    <submittedName>
        <fullName evidence="8">Cell growth regulator with EF hand domain protein 1-like isoform X1</fullName>
    </submittedName>
</protein>
<evidence type="ECO:0000313" key="7">
    <source>
        <dbReference type="Proteomes" id="UP000808372"/>
    </source>
</evidence>
<evidence type="ECO:0000256" key="1">
    <source>
        <dbReference type="ARBA" id="ARBA00022723"/>
    </source>
</evidence>
<keyword evidence="7" id="KW-1185">Reference proteome</keyword>
<dbReference type="PANTHER" id="PTHR23104:SF15">
    <property type="entry name" value="CELL GROWTH REGULATOR WITH EF HAND DOMAIN PROTEIN 1"/>
    <property type="match status" value="1"/>
</dbReference>
<dbReference type="PANTHER" id="PTHR23104">
    <property type="entry name" value="MULTIPLE COAGULATION FACTOR DEFICIENCY PROTEIN 2 NEURAL STEM CELL DERIVED NEURONAL SURVIVAL PROTEIN"/>
    <property type="match status" value="1"/>
</dbReference>
<keyword evidence="1" id="KW-0479">Metal-binding</keyword>
<keyword evidence="4" id="KW-0106">Calcium</keyword>
<feature type="signal peptide" evidence="6">
    <location>
        <begin position="1"/>
        <end position="39"/>
    </location>
</feature>